<reference evidence="1" key="1">
    <citation type="submission" date="2020-12" db="EMBL/GenBank/DDBJ databases">
        <title>Prauserella sp. ASG 168, a novel actinomycete isolated from cave rock.</title>
        <authorList>
            <person name="Suriyachadkun C."/>
        </authorList>
    </citation>
    <scope>NUCLEOTIDE SEQUENCE</scope>
    <source>
        <strain evidence="1">ASG 168</strain>
    </source>
</reference>
<proteinExistence type="predicted"/>
<accession>A0A934QRY6</accession>
<gene>
    <name evidence="1" type="ORF">JHE00_14745</name>
</gene>
<name>A0A934QRY6_9PSEU</name>
<comment type="caution">
    <text evidence="1">The sequence shown here is derived from an EMBL/GenBank/DDBJ whole genome shotgun (WGS) entry which is preliminary data.</text>
</comment>
<sequence>MAHQVDRVLGDLDAAMTQLKRAMRGIPVRKEGFKTHHDRAARAVGRMSAELQDASTAIDD</sequence>
<protein>
    <submittedName>
        <fullName evidence="1">Uncharacterized protein</fullName>
    </submittedName>
</protein>
<keyword evidence="2" id="KW-1185">Reference proteome</keyword>
<dbReference type="Proteomes" id="UP000635245">
    <property type="component" value="Unassembled WGS sequence"/>
</dbReference>
<evidence type="ECO:0000313" key="2">
    <source>
        <dbReference type="Proteomes" id="UP000635245"/>
    </source>
</evidence>
<evidence type="ECO:0000313" key="1">
    <source>
        <dbReference type="EMBL" id="MBK1785586.1"/>
    </source>
</evidence>
<dbReference type="EMBL" id="JAENJH010000003">
    <property type="protein sequence ID" value="MBK1785586.1"/>
    <property type="molecule type" value="Genomic_DNA"/>
</dbReference>
<dbReference type="RefSeq" id="WP_200318622.1">
    <property type="nucleotide sequence ID" value="NZ_JAENJH010000003.1"/>
</dbReference>
<organism evidence="1 2">
    <name type="scientific">Prauserella cavernicola</name>
    <dbReference type="NCBI Taxonomy" id="2800127"/>
    <lineage>
        <taxon>Bacteria</taxon>
        <taxon>Bacillati</taxon>
        <taxon>Actinomycetota</taxon>
        <taxon>Actinomycetes</taxon>
        <taxon>Pseudonocardiales</taxon>
        <taxon>Pseudonocardiaceae</taxon>
        <taxon>Prauserella</taxon>
    </lineage>
</organism>
<dbReference type="AlphaFoldDB" id="A0A934QRY6"/>